<keyword evidence="9" id="KW-1185">Reference proteome</keyword>
<evidence type="ECO:0000313" key="9">
    <source>
        <dbReference type="Proteomes" id="UP000587991"/>
    </source>
</evidence>
<gene>
    <name evidence="8" type="ORF">HF682_08320</name>
</gene>
<feature type="transmembrane region" description="Helical" evidence="7">
    <location>
        <begin position="39"/>
        <end position="65"/>
    </location>
</feature>
<keyword evidence="4 7" id="KW-0812">Transmembrane</keyword>
<accession>A0A847S5W5</accession>
<dbReference type="Pfam" id="PF01810">
    <property type="entry name" value="LysE"/>
    <property type="match status" value="1"/>
</dbReference>
<evidence type="ECO:0000256" key="5">
    <source>
        <dbReference type="ARBA" id="ARBA00022989"/>
    </source>
</evidence>
<evidence type="ECO:0000256" key="7">
    <source>
        <dbReference type="SAM" id="Phobius"/>
    </source>
</evidence>
<sequence>MSMQQWWLYLVTVFAISATPGPNMLLVMHSGMRHGLRGALDTMAGCMTALMVLMGLSATGLGLLLSTSAHLFTALRWLGAAYLIWLGIQCWRHATPRDSAQPSTPQRPAQRFRQGFLVAISNPKAILFFGALFPQFIQHDAPQTPQLLVMCLTFLIVEFGWQLAYASGGVRIAPWLETPRIQRRFNQTTGGVFIGFGALMALVQQK</sequence>
<feature type="transmembrane region" description="Helical" evidence="7">
    <location>
        <begin position="185"/>
        <end position="203"/>
    </location>
</feature>
<reference evidence="8 9" key="1">
    <citation type="submission" date="2020-04" db="EMBL/GenBank/DDBJ databases">
        <title>Draft genome of Leeia sp. IMCC25680.</title>
        <authorList>
            <person name="Song J."/>
            <person name="Cho J.-C."/>
        </authorList>
    </citation>
    <scope>NUCLEOTIDE SEQUENCE [LARGE SCALE GENOMIC DNA]</scope>
    <source>
        <strain evidence="8 9">IMCC25680</strain>
    </source>
</reference>
<protein>
    <submittedName>
        <fullName evidence="8">LysE family translocator</fullName>
    </submittedName>
</protein>
<keyword evidence="3" id="KW-1003">Cell membrane</keyword>
<dbReference type="PANTHER" id="PTHR30086:SF14">
    <property type="entry name" value="HOMOSERINE_HOMOSERINE LACTONE EFFLUX PROTEIN"/>
    <property type="match status" value="1"/>
</dbReference>
<evidence type="ECO:0000256" key="4">
    <source>
        <dbReference type="ARBA" id="ARBA00022692"/>
    </source>
</evidence>
<evidence type="ECO:0000256" key="3">
    <source>
        <dbReference type="ARBA" id="ARBA00022475"/>
    </source>
</evidence>
<feature type="transmembrane region" description="Helical" evidence="7">
    <location>
        <begin position="145"/>
        <end position="164"/>
    </location>
</feature>
<feature type="transmembrane region" description="Helical" evidence="7">
    <location>
        <begin position="115"/>
        <end position="133"/>
    </location>
</feature>
<comment type="caution">
    <text evidence="8">The sequence shown here is derived from an EMBL/GenBank/DDBJ whole genome shotgun (WGS) entry which is preliminary data.</text>
</comment>
<dbReference type="GO" id="GO:0005886">
    <property type="term" value="C:plasma membrane"/>
    <property type="evidence" value="ECO:0007669"/>
    <property type="project" value="UniProtKB-SubCell"/>
</dbReference>
<organism evidence="8 9">
    <name type="scientific">Leeia aquatica</name>
    <dbReference type="NCBI Taxonomy" id="2725557"/>
    <lineage>
        <taxon>Bacteria</taxon>
        <taxon>Pseudomonadati</taxon>
        <taxon>Pseudomonadota</taxon>
        <taxon>Betaproteobacteria</taxon>
        <taxon>Neisseriales</taxon>
        <taxon>Leeiaceae</taxon>
        <taxon>Leeia</taxon>
    </lineage>
</organism>
<dbReference type="AlphaFoldDB" id="A0A847S5W5"/>
<comment type="subcellular location">
    <subcellularLocation>
        <location evidence="1">Cell membrane</location>
        <topology evidence="1">Multi-pass membrane protein</topology>
    </subcellularLocation>
</comment>
<dbReference type="PANTHER" id="PTHR30086">
    <property type="entry name" value="ARGININE EXPORTER PROTEIN ARGO"/>
    <property type="match status" value="1"/>
</dbReference>
<dbReference type="EMBL" id="JABAIM010000001">
    <property type="protein sequence ID" value="NLR75163.1"/>
    <property type="molecule type" value="Genomic_DNA"/>
</dbReference>
<name>A0A847S5W5_9NEIS</name>
<keyword evidence="5 7" id="KW-1133">Transmembrane helix</keyword>
<dbReference type="PIRSF" id="PIRSF006324">
    <property type="entry name" value="LeuE"/>
    <property type="match status" value="1"/>
</dbReference>
<evidence type="ECO:0000256" key="6">
    <source>
        <dbReference type="ARBA" id="ARBA00023136"/>
    </source>
</evidence>
<evidence type="ECO:0000256" key="2">
    <source>
        <dbReference type="ARBA" id="ARBA00007928"/>
    </source>
</evidence>
<evidence type="ECO:0000256" key="1">
    <source>
        <dbReference type="ARBA" id="ARBA00004651"/>
    </source>
</evidence>
<dbReference type="RefSeq" id="WP_168876712.1">
    <property type="nucleotide sequence ID" value="NZ_JABAIM010000001.1"/>
</dbReference>
<keyword evidence="6 7" id="KW-0472">Membrane</keyword>
<dbReference type="InterPro" id="IPR001123">
    <property type="entry name" value="LeuE-type"/>
</dbReference>
<evidence type="ECO:0000313" key="8">
    <source>
        <dbReference type="EMBL" id="NLR75163.1"/>
    </source>
</evidence>
<proteinExistence type="inferred from homology"/>
<comment type="similarity">
    <text evidence="2">Belongs to the Rht family.</text>
</comment>
<dbReference type="GO" id="GO:0042970">
    <property type="term" value="F:homoserine transmembrane transporter activity"/>
    <property type="evidence" value="ECO:0007669"/>
    <property type="project" value="TreeGrafter"/>
</dbReference>
<dbReference type="Proteomes" id="UP000587991">
    <property type="component" value="Unassembled WGS sequence"/>
</dbReference>
<feature type="transmembrane region" description="Helical" evidence="7">
    <location>
        <begin position="6"/>
        <end position="27"/>
    </location>
</feature>